<dbReference type="SMART" id="SM00408">
    <property type="entry name" value="IGc2"/>
    <property type="match status" value="2"/>
</dbReference>
<proteinExistence type="predicted"/>
<dbReference type="SMART" id="SM00409">
    <property type="entry name" value="IG"/>
    <property type="match status" value="2"/>
</dbReference>
<dbReference type="OrthoDB" id="6138780at2759"/>
<dbReference type="PANTHER" id="PTHR10075">
    <property type="entry name" value="BASIGIN RELATED"/>
    <property type="match status" value="1"/>
</dbReference>
<dbReference type="GO" id="GO:0007156">
    <property type="term" value="P:homophilic cell adhesion via plasma membrane adhesion molecules"/>
    <property type="evidence" value="ECO:0007669"/>
    <property type="project" value="TreeGrafter"/>
</dbReference>
<dbReference type="GO" id="GO:0098632">
    <property type="term" value="F:cell-cell adhesion mediator activity"/>
    <property type="evidence" value="ECO:0007669"/>
    <property type="project" value="TreeGrafter"/>
</dbReference>
<name>A0A8J1THE0_OWEFU</name>
<dbReference type="GO" id="GO:0070593">
    <property type="term" value="P:dendrite self-avoidance"/>
    <property type="evidence" value="ECO:0007669"/>
    <property type="project" value="TreeGrafter"/>
</dbReference>
<dbReference type="Gene3D" id="2.60.40.10">
    <property type="entry name" value="Immunoglobulins"/>
    <property type="match status" value="2"/>
</dbReference>
<evidence type="ECO:0000313" key="3">
    <source>
        <dbReference type="Proteomes" id="UP000749559"/>
    </source>
</evidence>
<dbReference type="GO" id="GO:0007411">
    <property type="term" value="P:axon guidance"/>
    <property type="evidence" value="ECO:0007669"/>
    <property type="project" value="TreeGrafter"/>
</dbReference>
<dbReference type="Gene3D" id="1.20.120.330">
    <property type="entry name" value="Nucleotidyltransferases domain 2"/>
    <property type="match status" value="1"/>
</dbReference>
<dbReference type="InterPro" id="IPR003598">
    <property type="entry name" value="Ig_sub2"/>
</dbReference>
<keyword evidence="1" id="KW-0393">Immunoglobulin domain</keyword>
<dbReference type="InterPro" id="IPR007110">
    <property type="entry name" value="Ig-like_dom"/>
</dbReference>
<dbReference type="Pfam" id="PF13927">
    <property type="entry name" value="Ig_3"/>
    <property type="match status" value="1"/>
</dbReference>
<evidence type="ECO:0000313" key="2">
    <source>
        <dbReference type="EMBL" id="CAH1777823.1"/>
    </source>
</evidence>
<protein>
    <submittedName>
        <fullName evidence="2">Uncharacterized protein</fullName>
    </submittedName>
</protein>
<keyword evidence="3" id="KW-1185">Reference proteome</keyword>
<evidence type="ECO:0000256" key="1">
    <source>
        <dbReference type="ARBA" id="ARBA00023319"/>
    </source>
</evidence>
<reference evidence="2" key="1">
    <citation type="submission" date="2022-03" db="EMBL/GenBank/DDBJ databases">
        <authorList>
            <person name="Martin C."/>
        </authorList>
    </citation>
    <scope>NUCLEOTIDE SEQUENCE</scope>
</reference>
<accession>A0A8J1THE0</accession>
<dbReference type="GO" id="GO:0005886">
    <property type="term" value="C:plasma membrane"/>
    <property type="evidence" value="ECO:0007669"/>
    <property type="project" value="TreeGrafter"/>
</dbReference>
<dbReference type="EMBL" id="CAIIXF020000002">
    <property type="protein sequence ID" value="CAH1777823.1"/>
    <property type="molecule type" value="Genomic_DNA"/>
</dbReference>
<sequence>MIGKMEKSTGVDICVRGMGFSLTKQLAVTSRSFKTPTAVSVWNGDQQFDYRLPPSAHVWLAGEAHKAISAKPFSVDISADAQLFVTVPNPHKILTHVFLEKWTVLAEAIGGVNVAVSFELFAKNYTISLPKAALVGTFALLDIGGLELRKWCAPNANPPGMFASFYLTVNPFRDVPILQNWVFNFDVIAYGFLTYEVSDDLEKLPTYSIWNDLLEVQIIVEHLEGLIAENILRFKEMLTSTAVDLFSTFKIGVSETIDVIKKAISDIKAGKFPSIPDLIKPVMTAIDNIKGKWNTFKDEIEFNIDVLKSNVTTFINNEVEKIKNNTKVLIEKITGEIMDVTENYSGYGLKASVDINIFGLHFPSLDVEFVYSVGSLGQCSRFNYMYNILKGKNALRAMGMFTAYKKFGYILEVSKGFGLEIAFSEEAIEKTIVHFTARSNFLGLKKRVDVFISLYKLGFGFEANVFNIFRARMDVESTVPGFTPFKDLLYRVAVQFLPGGDDSFEGSFGDALRRVIQNIANEAEDRLTVAQDGLAAARGDLTRAQQWLEDKKSDVDKANVVFDRGVQALQRAKDAVEEAKGPLKTALNKLSAAQKNIDNLCKITDCKPWCIPGIKCRFCTKKVLFVRIPWLCCSWTSCMIKFPNLLCLAKNAACWVIRKLAYVALEIAKIGVRALMLPFDIAKAALSVAQLVVDKARIVLDVAKGILTLAQVGLEAAKGILKGTELAIEAVKIAVKLGLKLVDLIIHHGLQSLIDIKKCGFSAEISTKDIFVIDVFCEINVLRLGWRNISVTINFRNILESLWNAAKSVIEHLTNMILFGRRKREIEYRQSHIIHKLYRSLREVDDLDGLITDGVDSDILSDVLNSTIDVTEKYEMQNETADEDETTIRIEAFKRKCEQYKKIEEFLTGAAQSLFEITNETITGINASRIDLNNDELNTSNVGSIGINVNDGLTIDDLGKLGINVTDAFVNYGITPEQLILTIKGANIEQDESVNELEKTMNQTKLENEKQLQNAETFPLMYVWRNAMENATVFYWDEDRCNGFKDCMLISFLELFDLYNNTDAPGADDMKYMTLKLSELFSDLIDSKNISNNEAMELTDAILKVLQHATEKKVFCAKAPEIKIPTELNVKLGEKFAIVCKTTGDLIKDIHWEREGELFNASSNETIDTTASLDSEGRYTCVASNHIATVRATMYISLIEPPVIVEHPESTIATVGNPDGVTFKCVVKGIPTPNITWKRILNDGENEVLNVTNAQLTVFNPKRSDEGKYLCEANNQHGSALSDHARLRVLEARVAFPGVYLRLGYIKVVKENNITKTEYNLPLLHHNETEPDLKLAIKKILRDTDEPSLLVMHSLTSDGNTDGGAITLQLRIGEYKSMTNEAYLEMQTLFENWSNLLDRILQRFEDSCENEQILTKQTDAQLQYAFDRSQFAISRKTECPRGHELYPEEKWRMICVPCLEDTSFTLEGEQKRLCVQKLKNMTSDCLTGDMCKDNDPERCLFDDCEVEEINISDNVNGGLKPEIIGLITGGILLLVGITIVCIILLCRGMRRAATKSKYENPRDTTDTQHDIAELKPMECILYKSSTMPDTSQD</sequence>
<comment type="caution">
    <text evidence="2">The sequence shown here is derived from an EMBL/GenBank/DDBJ whole genome shotgun (WGS) entry which is preliminary data.</text>
</comment>
<gene>
    <name evidence="2" type="ORF">OFUS_LOCUS4817</name>
</gene>
<dbReference type="Pfam" id="PF13895">
    <property type="entry name" value="Ig_2"/>
    <property type="match status" value="1"/>
</dbReference>
<dbReference type="PANTHER" id="PTHR10075:SF103">
    <property type="entry name" value="ROUNDABOUT HOMOLOG 4"/>
    <property type="match status" value="1"/>
</dbReference>
<dbReference type="InterPro" id="IPR013783">
    <property type="entry name" value="Ig-like_fold"/>
</dbReference>
<dbReference type="InterPro" id="IPR003599">
    <property type="entry name" value="Ig_sub"/>
</dbReference>
<organism evidence="2 3">
    <name type="scientific">Owenia fusiformis</name>
    <name type="common">Polychaete worm</name>
    <dbReference type="NCBI Taxonomy" id="6347"/>
    <lineage>
        <taxon>Eukaryota</taxon>
        <taxon>Metazoa</taxon>
        <taxon>Spiralia</taxon>
        <taxon>Lophotrochozoa</taxon>
        <taxon>Annelida</taxon>
        <taxon>Polychaeta</taxon>
        <taxon>Sedentaria</taxon>
        <taxon>Canalipalpata</taxon>
        <taxon>Sabellida</taxon>
        <taxon>Oweniida</taxon>
        <taxon>Oweniidae</taxon>
        <taxon>Owenia</taxon>
    </lineage>
</organism>
<dbReference type="SUPFAM" id="SSF48726">
    <property type="entry name" value="Immunoglobulin"/>
    <property type="match status" value="2"/>
</dbReference>
<dbReference type="Proteomes" id="UP000749559">
    <property type="component" value="Unassembled WGS sequence"/>
</dbReference>
<dbReference type="PROSITE" id="PS50835">
    <property type="entry name" value="IG_LIKE"/>
    <property type="match status" value="2"/>
</dbReference>
<dbReference type="GO" id="GO:0030424">
    <property type="term" value="C:axon"/>
    <property type="evidence" value="ECO:0007669"/>
    <property type="project" value="TreeGrafter"/>
</dbReference>
<dbReference type="InterPro" id="IPR036179">
    <property type="entry name" value="Ig-like_dom_sf"/>
</dbReference>